<evidence type="ECO:0000313" key="6">
    <source>
        <dbReference type="RefSeq" id="XP_052110379.1"/>
    </source>
</evidence>
<keyword evidence="2" id="KW-0040">ANK repeat</keyword>
<dbReference type="InterPro" id="IPR026961">
    <property type="entry name" value="PGG_dom"/>
</dbReference>
<dbReference type="KEGG" id="adu:107467245"/>
<dbReference type="PROSITE" id="PS50297">
    <property type="entry name" value="ANK_REP_REGION"/>
    <property type="match status" value="1"/>
</dbReference>
<dbReference type="SMART" id="SM00248">
    <property type="entry name" value="ANK"/>
    <property type="match status" value="11"/>
</dbReference>
<evidence type="ECO:0000256" key="1">
    <source>
        <dbReference type="ARBA" id="ARBA00004413"/>
    </source>
</evidence>
<dbReference type="Proteomes" id="UP000515211">
    <property type="component" value="Chromosome 9"/>
</dbReference>
<dbReference type="RefSeq" id="XP_052110379.1">
    <property type="nucleotide sequence ID" value="XM_052254419.1"/>
</dbReference>
<feature type="domain" description="PGG" evidence="4">
    <location>
        <begin position="397"/>
        <end position="497"/>
    </location>
</feature>
<dbReference type="InterPro" id="IPR036770">
    <property type="entry name" value="Ankyrin_rpt-contain_sf"/>
</dbReference>
<reference evidence="6" key="2">
    <citation type="submission" date="2025-08" db="UniProtKB">
        <authorList>
            <consortium name="RefSeq"/>
        </authorList>
    </citation>
    <scope>IDENTIFICATION</scope>
    <source>
        <tissue evidence="6">Whole plant</tissue>
    </source>
</reference>
<dbReference type="PROSITE" id="PS50088">
    <property type="entry name" value="ANK_REPEAT"/>
    <property type="match status" value="1"/>
</dbReference>
<gene>
    <name evidence="6" type="primary">LOC107467245</name>
</gene>
<dbReference type="InterPro" id="IPR002110">
    <property type="entry name" value="Ankyrin_rpt"/>
</dbReference>
<organism evidence="5 6">
    <name type="scientific">Arachis duranensis</name>
    <name type="common">Wild peanut</name>
    <dbReference type="NCBI Taxonomy" id="130453"/>
    <lineage>
        <taxon>Eukaryota</taxon>
        <taxon>Viridiplantae</taxon>
        <taxon>Streptophyta</taxon>
        <taxon>Embryophyta</taxon>
        <taxon>Tracheophyta</taxon>
        <taxon>Spermatophyta</taxon>
        <taxon>Magnoliopsida</taxon>
        <taxon>eudicotyledons</taxon>
        <taxon>Gunneridae</taxon>
        <taxon>Pentapetalae</taxon>
        <taxon>rosids</taxon>
        <taxon>fabids</taxon>
        <taxon>Fabales</taxon>
        <taxon>Fabaceae</taxon>
        <taxon>Papilionoideae</taxon>
        <taxon>50 kb inversion clade</taxon>
        <taxon>dalbergioids sensu lato</taxon>
        <taxon>Dalbergieae</taxon>
        <taxon>Pterocarpus clade</taxon>
        <taxon>Arachis</taxon>
    </lineage>
</organism>
<evidence type="ECO:0000259" key="4">
    <source>
        <dbReference type="Pfam" id="PF13962"/>
    </source>
</evidence>
<feature type="transmembrane region" description="Helical" evidence="3">
    <location>
        <begin position="177"/>
        <end position="197"/>
    </location>
</feature>
<protein>
    <submittedName>
        <fullName evidence="6">Uncharacterized protein LOC107467245</fullName>
    </submittedName>
</protein>
<dbReference type="PANTHER" id="PTHR24177:SF473">
    <property type="entry name" value="PROTEIN, PUTATIVE-RELATED"/>
    <property type="match status" value="1"/>
</dbReference>
<feature type="transmembrane region" description="Helical" evidence="3">
    <location>
        <begin position="1128"/>
        <end position="1151"/>
    </location>
</feature>
<feature type="transmembrane region" description="Helical" evidence="3">
    <location>
        <begin position="1049"/>
        <end position="1071"/>
    </location>
</feature>
<dbReference type="PANTHER" id="PTHR24177">
    <property type="entry name" value="CASKIN"/>
    <property type="match status" value="1"/>
</dbReference>
<feature type="transmembrane region" description="Helical" evidence="3">
    <location>
        <begin position="438"/>
        <end position="465"/>
    </location>
</feature>
<dbReference type="GeneID" id="107467245"/>
<accession>A0A9C6TGX9</accession>
<dbReference type="Pfam" id="PF12796">
    <property type="entry name" value="Ank_2"/>
    <property type="match status" value="3"/>
</dbReference>
<feature type="transmembrane region" description="Helical" evidence="3">
    <location>
        <begin position="516"/>
        <end position="536"/>
    </location>
</feature>
<dbReference type="SUPFAM" id="SSF48403">
    <property type="entry name" value="Ankyrin repeat"/>
    <property type="match status" value="2"/>
</dbReference>
<evidence type="ECO:0000256" key="2">
    <source>
        <dbReference type="PROSITE-ProRule" id="PRU00023"/>
    </source>
</evidence>
<dbReference type="Gene3D" id="1.25.40.20">
    <property type="entry name" value="Ankyrin repeat-containing domain"/>
    <property type="match status" value="4"/>
</dbReference>
<evidence type="ECO:0000313" key="5">
    <source>
        <dbReference type="Proteomes" id="UP000515211"/>
    </source>
</evidence>
<feature type="transmembrane region" description="Helical" evidence="3">
    <location>
        <begin position="1092"/>
        <end position="1122"/>
    </location>
</feature>
<feature type="transmembrane region" description="Helical" evidence="3">
    <location>
        <begin position="404"/>
        <end position="426"/>
    </location>
</feature>
<dbReference type="Pfam" id="PF13962">
    <property type="entry name" value="PGG"/>
    <property type="match status" value="1"/>
</dbReference>
<keyword evidence="3" id="KW-0812">Transmembrane</keyword>
<keyword evidence="3" id="KW-1133">Transmembrane helix</keyword>
<reference evidence="5" key="1">
    <citation type="journal article" date="2016" name="Nat. Genet.">
        <title>The genome sequences of Arachis duranensis and Arachis ipaensis, the diploid ancestors of cultivated peanut.</title>
        <authorList>
            <person name="Bertioli D.J."/>
            <person name="Cannon S.B."/>
            <person name="Froenicke L."/>
            <person name="Huang G."/>
            <person name="Farmer A.D."/>
            <person name="Cannon E.K."/>
            <person name="Liu X."/>
            <person name="Gao D."/>
            <person name="Clevenger J."/>
            <person name="Dash S."/>
            <person name="Ren L."/>
            <person name="Moretzsohn M.C."/>
            <person name="Shirasawa K."/>
            <person name="Huang W."/>
            <person name="Vidigal B."/>
            <person name="Abernathy B."/>
            <person name="Chu Y."/>
            <person name="Niederhuth C.E."/>
            <person name="Umale P."/>
            <person name="Araujo A.C."/>
            <person name="Kozik A."/>
            <person name="Kim K.D."/>
            <person name="Burow M.D."/>
            <person name="Varshney R.K."/>
            <person name="Wang X."/>
            <person name="Zhang X."/>
            <person name="Barkley N."/>
            <person name="Guimaraes P.M."/>
            <person name="Isobe S."/>
            <person name="Guo B."/>
            <person name="Liao B."/>
            <person name="Stalker H.T."/>
            <person name="Schmitz R.J."/>
            <person name="Scheffler B.E."/>
            <person name="Leal-Bertioli S.C."/>
            <person name="Xun X."/>
            <person name="Jackson S.A."/>
            <person name="Michelmore R."/>
            <person name="Ozias-Akins P."/>
        </authorList>
    </citation>
    <scope>NUCLEOTIDE SEQUENCE [LARGE SCALE GENOMIC DNA]</scope>
    <source>
        <strain evidence="5">cv. V14167</strain>
    </source>
</reference>
<evidence type="ECO:0000256" key="3">
    <source>
        <dbReference type="SAM" id="Phobius"/>
    </source>
</evidence>
<sequence>MSESSETTSPSATDCNRLGIQVEEAEHAQFRDLFSLGPKDRAYIRKAVTSGNWIEASSYDPTYWVHTPLTMNGDIPLHIAVSMQHSSFVEKLVQLMSMQDMEIVNADGNTAFSMAVISGNMEITAILLNKNPGLVRIRGQKDHMLPIQLACKASHPHIVEFLCERISMDTLPSHQDIVLLFFLALNCNIYTVALKLLETYRELTTTTNEKGLTALEVLAQTSIDQKDSPAGYQEILNLLFKFMEEDFSNSEGTSKAMFDAAKSGNILILKLILEYNPNLLTKINGDGQSLLHVAILYRQAAIYRIIRSNGAYKFANMLQVDKEGNNVLHMAAKLVPQIKFGSLINQASILSEELWFEEVETRVPASLKTMQNEEGETPQELFHKEHQTLCERAISELNGMASNFLIVATLMTTLGITAGLSVPAAIEIEEGSIHKRIWYHTFLLSISIGICLSNVGIVLFISAILRSIWKQKSGYISSRLTRITIGHVLLCFALGIMSTFSCVSAALLFYGSSPKWIIYFVAALAVLPVILSYVIYSFSWPLLGHLVLAFCEIPALRLLSVFGIKWSPFYDGLWLCEKNYSQFIEESVKSVTPTKYHKSDMAQSGAFTSSTTIDMLDPHGKFNYLIIICLKYNDTKFLRKFYICSGAYKRHVCMAATLGDWGKASSYDETQPNWVSTTLTRDGDTALHIAVSMEHIGFVEKLVERMSMQDLEIMDADGNTSFSMAAISGNVKLATILLGKNSGLLWLRGHKGMLPIQLAFSAGQPHMVNFLFEKTQSDDMDTHLSYQDIVNLFFLSLTYNNFTVASMLLKRYPEFAGVKNEKGLTAFEVLAQQTFDKDAPDYQHILNSLFKHMVEEDDFPNSERMPKAMFDAAKSGNLLILEFILKHNPKLLMKKNGEGKTLLHLAISYRQVSVYQLILSKGAYKNAIVQEVDKEGNNVLHLAGKLEAKGRFGSINHVLILSEELWFKEVEKIVPPGFKTMQNKEKMTPKELFHEEHADLTDSAVSELNEMANNFLVVATLIVSLGITAALTIRTNNIQGKTPLFQDKIWYIIFLLSVGFGVITGALSIVFHTSAILRSTWKQKGYPVTSRLIRIISGDFMLCISMGVMITISCMTGVVLIYTFFPKWIFLLAAVFCVSPVILVFVVYVYVWPLKLVLLLALLERVTGGMFYRFGIRWTAFDYIG</sequence>
<comment type="subcellular location">
    <subcellularLocation>
        <location evidence="1">Cell membrane</location>
        <topology evidence="1">Peripheral membrane protein</topology>
        <orientation evidence="1">Cytoplasmic side</orientation>
    </subcellularLocation>
</comment>
<name>A0A9C6TGX9_ARADU</name>
<keyword evidence="5" id="KW-1185">Reference proteome</keyword>
<feature type="repeat" description="ANK" evidence="2">
    <location>
        <begin position="898"/>
        <end position="930"/>
    </location>
</feature>
<feature type="transmembrane region" description="Helical" evidence="3">
    <location>
        <begin position="1015"/>
        <end position="1033"/>
    </location>
</feature>
<dbReference type="AlphaFoldDB" id="A0A9C6TGX9"/>
<keyword evidence="3" id="KW-0472">Membrane</keyword>
<feature type="transmembrane region" description="Helical" evidence="3">
    <location>
        <begin position="485"/>
        <end position="510"/>
    </location>
</feature>
<proteinExistence type="predicted"/>
<dbReference type="GO" id="GO:0005886">
    <property type="term" value="C:plasma membrane"/>
    <property type="evidence" value="ECO:0007669"/>
    <property type="project" value="UniProtKB-SubCell"/>
</dbReference>